<dbReference type="PANTHER" id="PTHR46401">
    <property type="entry name" value="GLYCOSYLTRANSFERASE WBBK-RELATED"/>
    <property type="match status" value="1"/>
</dbReference>
<dbReference type="Gene3D" id="3.40.50.2000">
    <property type="entry name" value="Glycogen Phosphorylase B"/>
    <property type="match status" value="2"/>
</dbReference>
<gene>
    <name evidence="4" type="primary">glgA_1</name>
    <name evidence="4" type="ORF">ERS852429_00848</name>
    <name evidence="5" type="ORF">PN599_05475</name>
</gene>
<keyword evidence="4" id="KW-0328">Glycosyltransferase</keyword>
<proteinExistence type="predicted"/>
<dbReference type="SUPFAM" id="SSF53756">
    <property type="entry name" value="UDP-Glycosyltransferase/glycogen phosphorylase"/>
    <property type="match status" value="1"/>
</dbReference>
<reference evidence="5" key="2">
    <citation type="submission" date="2023-01" db="EMBL/GenBank/DDBJ databases">
        <title>Human gut microbiome strain richness.</title>
        <authorList>
            <person name="Chen-Liaw A."/>
        </authorList>
    </citation>
    <scope>NUCLEOTIDE SEQUENCE</scope>
    <source>
        <strain evidence="5">RTP21484st1_E5_RTP21484_190118</strain>
    </source>
</reference>
<name>A0A173S1K8_PARDI</name>
<dbReference type="EC" id="2.4.1.21" evidence="4"/>
<feature type="domain" description="Glycosyltransferase subfamily 4-like N-terminal" evidence="3">
    <location>
        <begin position="17"/>
        <end position="176"/>
    </location>
</feature>
<keyword evidence="1 4" id="KW-0808">Transferase</keyword>
<dbReference type="InterPro" id="IPR001296">
    <property type="entry name" value="Glyco_trans_1"/>
</dbReference>
<dbReference type="AlphaFoldDB" id="A0A173S1K8"/>
<evidence type="ECO:0000259" key="2">
    <source>
        <dbReference type="Pfam" id="PF00534"/>
    </source>
</evidence>
<sequence length="361" mass="41474">MKRLYVFGTRGFPNVQGGVEKHCEQLYPELSDKYHITIFRRKAFLPVERDGELKLPFQFINLPSTRIKGFESFYHSFLCTLYCIIKRPDLVHIHNIGPGMFIPLLKLTRIKTILTYHSPNYEHQKWNFLAKKILKASEWLATNWADAIIFVNKKQVNRFKTAIRNKSTYIPNGVHIQSRTTATDRIEKLGIQPNHYVLAVGRITQEKGLDYLIDAFLQSKHKNIKLVLAGGIDHASSYAKKIIDKAKNTDIIMAGYADGEYLRQLYSNASLFVLSSYNEGFPLVLLEAMSYHLPLLASDIPANKQLNLDNDSYFETGNISELANKLTYKLSGTNSVSYDLSEYTWTRIAYLTNTVYRKVLD</sequence>
<reference evidence="4 6" key="1">
    <citation type="submission" date="2015-09" db="EMBL/GenBank/DDBJ databases">
        <authorList>
            <consortium name="Pathogen Informatics"/>
        </authorList>
    </citation>
    <scope>NUCLEOTIDE SEQUENCE [LARGE SCALE GENOMIC DNA]</scope>
    <source>
        <strain evidence="4 6">2789STDY5608872</strain>
    </source>
</reference>
<evidence type="ECO:0000259" key="3">
    <source>
        <dbReference type="Pfam" id="PF13439"/>
    </source>
</evidence>
<dbReference type="Proteomes" id="UP001210126">
    <property type="component" value="Unassembled WGS sequence"/>
</dbReference>
<feature type="domain" description="Glycosyl transferase family 1" evidence="2">
    <location>
        <begin position="188"/>
        <end position="332"/>
    </location>
</feature>
<dbReference type="GO" id="GO:0009011">
    <property type="term" value="F:alpha-1,4-glucan glucosyltransferase (ADP-glucose donor) activity"/>
    <property type="evidence" value="ECO:0007669"/>
    <property type="project" value="UniProtKB-EC"/>
</dbReference>
<evidence type="ECO:0000256" key="1">
    <source>
        <dbReference type="ARBA" id="ARBA00022679"/>
    </source>
</evidence>
<dbReference type="Proteomes" id="UP000095591">
    <property type="component" value="Unassembled WGS sequence"/>
</dbReference>
<dbReference type="CDD" id="cd03801">
    <property type="entry name" value="GT4_PimA-like"/>
    <property type="match status" value="1"/>
</dbReference>
<accession>A0A173S1K8</accession>
<evidence type="ECO:0000313" key="5">
    <source>
        <dbReference type="EMBL" id="MDB9004446.1"/>
    </source>
</evidence>
<dbReference type="InterPro" id="IPR028098">
    <property type="entry name" value="Glyco_trans_4-like_N"/>
</dbReference>
<organism evidence="4 6">
    <name type="scientific">Parabacteroides distasonis</name>
    <dbReference type="NCBI Taxonomy" id="823"/>
    <lineage>
        <taxon>Bacteria</taxon>
        <taxon>Pseudomonadati</taxon>
        <taxon>Bacteroidota</taxon>
        <taxon>Bacteroidia</taxon>
        <taxon>Bacteroidales</taxon>
        <taxon>Tannerellaceae</taxon>
        <taxon>Parabacteroides</taxon>
    </lineage>
</organism>
<dbReference type="GO" id="GO:0009103">
    <property type="term" value="P:lipopolysaccharide biosynthetic process"/>
    <property type="evidence" value="ECO:0007669"/>
    <property type="project" value="TreeGrafter"/>
</dbReference>
<dbReference type="Pfam" id="PF13439">
    <property type="entry name" value="Glyco_transf_4"/>
    <property type="match status" value="1"/>
</dbReference>
<dbReference type="EMBL" id="CYXP01000001">
    <property type="protein sequence ID" value="CUM84294.1"/>
    <property type="molecule type" value="Genomic_DNA"/>
</dbReference>
<dbReference type="PANTHER" id="PTHR46401:SF2">
    <property type="entry name" value="GLYCOSYLTRANSFERASE WBBK-RELATED"/>
    <property type="match status" value="1"/>
</dbReference>
<dbReference type="EMBL" id="JAQMPJ010000003">
    <property type="protein sequence ID" value="MDB9004446.1"/>
    <property type="molecule type" value="Genomic_DNA"/>
</dbReference>
<dbReference type="Pfam" id="PF00534">
    <property type="entry name" value="Glycos_transf_1"/>
    <property type="match status" value="1"/>
</dbReference>
<evidence type="ECO:0000313" key="4">
    <source>
        <dbReference type="EMBL" id="CUM84294.1"/>
    </source>
</evidence>
<protein>
    <submittedName>
        <fullName evidence="4">Capsular glucan synthase</fullName>
        <ecNumber evidence="4">2.4.1.21</ecNumber>
    </submittedName>
    <submittedName>
        <fullName evidence="5">Glycosyltransferase family 4 protein</fullName>
    </submittedName>
</protein>
<evidence type="ECO:0000313" key="6">
    <source>
        <dbReference type="Proteomes" id="UP000095591"/>
    </source>
</evidence>
<dbReference type="RefSeq" id="WP_009017838.1">
    <property type="nucleotide sequence ID" value="NZ_CACRUW010000019.1"/>
</dbReference>